<dbReference type="AlphaFoldDB" id="A0A8X6UDK7"/>
<proteinExistence type="predicted"/>
<reference evidence="1" key="1">
    <citation type="submission" date="2020-08" db="EMBL/GenBank/DDBJ databases">
        <title>Multicomponent nature underlies the extraordinary mechanical properties of spider dragline silk.</title>
        <authorList>
            <person name="Kono N."/>
            <person name="Nakamura H."/>
            <person name="Mori M."/>
            <person name="Yoshida Y."/>
            <person name="Ohtoshi R."/>
            <person name="Malay A.D."/>
            <person name="Moran D.A.P."/>
            <person name="Tomita M."/>
            <person name="Numata K."/>
            <person name="Arakawa K."/>
        </authorList>
    </citation>
    <scope>NUCLEOTIDE SEQUENCE</scope>
</reference>
<dbReference type="EMBL" id="BMAW01026929">
    <property type="protein sequence ID" value="GFT99465.1"/>
    <property type="molecule type" value="Genomic_DNA"/>
</dbReference>
<evidence type="ECO:0000313" key="1">
    <source>
        <dbReference type="EMBL" id="GFT99465.1"/>
    </source>
</evidence>
<gene>
    <name evidence="1" type="ORF">NPIL_291281</name>
</gene>
<name>A0A8X6UDK7_NEPPI</name>
<comment type="caution">
    <text evidence="1">The sequence shown here is derived from an EMBL/GenBank/DDBJ whole genome shotgun (WGS) entry which is preliminary data.</text>
</comment>
<evidence type="ECO:0000313" key="2">
    <source>
        <dbReference type="Proteomes" id="UP000887013"/>
    </source>
</evidence>
<protein>
    <submittedName>
        <fullName evidence="1">Uncharacterized protein</fullName>
    </submittedName>
</protein>
<accession>A0A8X6UDK7</accession>
<dbReference type="Proteomes" id="UP000887013">
    <property type="component" value="Unassembled WGS sequence"/>
</dbReference>
<sequence>LRIAGISWVFLGCSTYFQDSGLATQLEATQEGIDSLSHKKDMDMFGGREGINVFKKN</sequence>
<feature type="non-terminal residue" evidence="1">
    <location>
        <position position="1"/>
    </location>
</feature>
<organism evidence="1 2">
    <name type="scientific">Nephila pilipes</name>
    <name type="common">Giant wood spider</name>
    <name type="synonym">Nephila maculata</name>
    <dbReference type="NCBI Taxonomy" id="299642"/>
    <lineage>
        <taxon>Eukaryota</taxon>
        <taxon>Metazoa</taxon>
        <taxon>Ecdysozoa</taxon>
        <taxon>Arthropoda</taxon>
        <taxon>Chelicerata</taxon>
        <taxon>Arachnida</taxon>
        <taxon>Araneae</taxon>
        <taxon>Araneomorphae</taxon>
        <taxon>Entelegynae</taxon>
        <taxon>Araneoidea</taxon>
        <taxon>Nephilidae</taxon>
        <taxon>Nephila</taxon>
    </lineage>
</organism>
<keyword evidence="2" id="KW-1185">Reference proteome</keyword>